<dbReference type="Proteomes" id="UP000007754">
    <property type="component" value="Chromosome Z"/>
</dbReference>
<feature type="binding site" evidence="5">
    <location>
        <position position="756"/>
    </location>
    <ligand>
        <name>ATP</name>
        <dbReference type="ChEBI" id="CHEBI:30616"/>
    </ligand>
</feature>
<feature type="compositionally biased region" description="Low complexity" evidence="6">
    <location>
        <begin position="38"/>
        <end position="53"/>
    </location>
</feature>
<dbReference type="GO" id="GO:0004674">
    <property type="term" value="F:protein serine/threonine kinase activity"/>
    <property type="evidence" value="ECO:0007669"/>
    <property type="project" value="UniProtKB-EC"/>
</dbReference>
<dbReference type="PROSITE" id="PS50011">
    <property type="entry name" value="PROTEIN_KINASE_DOM"/>
    <property type="match status" value="1"/>
</dbReference>
<keyword evidence="3 5" id="KW-0547">Nucleotide-binding</keyword>
<reference evidence="8" key="2">
    <citation type="submission" date="2025-08" db="UniProtKB">
        <authorList>
            <consortium name="Ensembl"/>
        </authorList>
    </citation>
    <scope>IDENTIFICATION</scope>
</reference>
<feature type="compositionally biased region" description="Basic and acidic residues" evidence="6">
    <location>
        <begin position="323"/>
        <end position="333"/>
    </location>
</feature>
<dbReference type="InterPro" id="IPR011009">
    <property type="entry name" value="Kinase-like_dom_sf"/>
</dbReference>
<feature type="compositionally biased region" description="Polar residues" evidence="6">
    <location>
        <begin position="213"/>
        <end position="222"/>
    </location>
</feature>
<feature type="domain" description="Protein kinase" evidence="7">
    <location>
        <begin position="726"/>
        <end position="937"/>
    </location>
</feature>
<proteinExistence type="inferred from homology"/>
<dbReference type="GeneTree" id="ENSGT00940000165560"/>
<evidence type="ECO:0000256" key="6">
    <source>
        <dbReference type="SAM" id="MobiDB-lite"/>
    </source>
</evidence>
<dbReference type="InterPro" id="IPR000719">
    <property type="entry name" value="Prot_kinase_dom"/>
</dbReference>
<feature type="compositionally biased region" description="Low complexity" evidence="6">
    <location>
        <begin position="338"/>
        <end position="351"/>
    </location>
</feature>
<dbReference type="PANTHER" id="PTHR45832:SF22">
    <property type="entry name" value="SERINE_THREONINE-PROTEIN KINASE SAMKA-RELATED"/>
    <property type="match status" value="1"/>
</dbReference>
<dbReference type="Gene3D" id="3.30.200.20">
    <property type="entry name" value="Phosphorylase Kinase, domain 1"/>
    <property type="match status" value="1"/>
</dbReference>
<feature type="compositionally biased region" description="Basic and acidic residues" evidence="6">
    <location>
        <begin position="509"/>
        <end position="519"/>
    </location>
</feature>
<keyword evidence="9" id="KW-1185">Reference proteome</keyword>
<evidence type="ECO:0000259" key="7">
    <source>
        <dbReference type="PROSITE" id="PS50011"/>
    </source>
</evidence>
<dbReference type="EC" id="2.7.11.1" evidence="2"/>
<dbReference type="PANTHER" id="PTHR45832">
    <property type="entry name" value="SERINE/THREONINE-PROTEIN KINASE SAMKA-RELATED-RELATED"/>
    <property type="match status" value="1"/>
</dbReference>
<feature type="region of interest" description="Disordered" evidence="6">
    <location>
        <begin position="36"/>
        <end position="433"/>
    </location>
</feature>
<dbReference type="InterPro" id="IPR051931">
    <property type="entry name" value="PAK3-like"/>
</dbReference>
<feature type="compositionally biased region" description="Acidic residues" evidence="6">
    <location>
        <begin position="233"/>
        <end position="242"/>
    </location>
</feature>
<evidence type="ECO:0000313" key="8">
    <source>
        <dbReference type="Ensembl" id="ENSTGUP00000033909.1"/>
    </source>
</evidence>
<sequence>MIEKVIAVAIGVYGVCYSSYFLTNLTRHLMNVISGAGPKSTKPASLSAPATSAPREEYEEDQIEQYDREAPSGVSAERESSEPMTEATTVSALAPSPPGKAEEEEIEEYDREAPSVVTPEPESSEPMTETPAVSALAPSPPGEEAREEEIEEYDHKAPSVVTPEPESPEPMTETPAVSALAPSPPGEEAREEQIEEYDREAPSVVTPEPESSKAMTEATTVSALAPSAPGEEAREEEIEEYDREAPLVVTPEPESPEPMIETTAVSALAPSPPGEEAREEQIEEYDREAPSVVTPEPESPEPMTEETTVSALAPSAPEEEAREEQIEKNDREAPSVVTLEPESSETMTETPAVSALAPSPPGEQAKEEQIEEYDLEAQSGVIPEPESPEPMTEATTVSALAPSASGEEAKEEQIEEYDHEAPSVVTPEPESAEPMIETTAVSALAPSPLGEEAKREQVEQYDLEAPSVVTAQPEFLEPVLPEKEQEQPALSEMPWQTREELFPAQEQEEQLRQQVKEPQENGQNIKAESQAELPGAQSAIMEVKKGNKEDMRGIQEEMNLRQQRGDQQDQVSERVAATPLMKDPLSCILQNLKEQLDTELQKIDTKMKAKEKRQEEEMKIIREKLSRLPQALEEQVQTLTSRRAACKDFQQMSGNEEPQAWHEIHKGFVKPAAAAALSKGAFAPQRGKWSQGSLPISSAAQHQEIKDDSLEQLRKIVNMENPVGKYSELEYIGSGTFGFVVRAINKATGVEVAIKKINLQGPRKKELKAYELMTVKINKNPNVVNYLGSYLVDNQFWLVMEFMDGGTLSDVISKTYLSEDEIAAISREVSKPTCASEGLGRIVWETEAQNRRGFMYKLCFPSAGMLWASKSISRELPASAPALSVLSSCTLISCCCSLTLPPVFVFALLHLASLNLYLEPVCTAFLACKSKGAGGRI</sequence>
<dbReference type="PROSITE" id="PS00107">
    <property type="entry name" value="PROTEIN_KINASE_ATP"/>
    <property type="match status" value="1"/>
</dbReference>
<name>A0A674HIA1_TAEGU</name>
<feature type="compositionally biased region" description="Polar residues" evidence="6">
    <location>
        <begin position="82"/>
        <end position="91"/>
    </location>
</feature>
<evidence type="ECO:0000256" key="5">
    <source>
        <dbReference type="PROSITE-ProRule" id="PRU10141"/>
    </source>
</evidence>
<evidence type="ECO:0000256" key="3">
    <source>
        <dbReference type="ARBA" id="ARBA00022741"/>
    </source>
</evidence>
<evidence type="ECO:0000313" key="9">
    <source>
        <dbReference type="Proteomes" id="UP000007754"/>
    </source>
</evidence>
<dbReference type="AlphaFoldDB" id="A0A674HIA1"/>
<feature type="compositionally biased region" description="Basic and acidic residues" evidence="6">
    <location>
        <begin position="65"/>
        <end position="81"/>
    </location>
</feature>
<feature type="region of interest" description="Disordered" evidence="6">
    <location>
        <begin position="469"/>
        <end position="536"/>
    </location>
</feature>
<evidence type="ECO:0000256" key="1">
    <source>
        <dbReference type="ARBA" id="ARBA00008874"/>
    </source>
</evidence>
<comment type="similarity">
    <text evidence="1">Belongs to the protein kinase superfamily. STE Ser/Thr protein kinase family. STE20 subfamily.</text>
</comment>
<reference evidence="8" key="3">
    <citation type="submission" date="2025-09" db="UniProtKB">
        <authorList>
            <consortium name="Ensembl"/>
        </authorList>
    </citation>
    <scope>IDENTIFICATION</scope>
</reference>
<keyword evidence="4 5" id="KW-0067">ATP-binding</keyword>
<dbReference type="GO" id="GO:0005524">
    <property type="term" value="F:ATP binding"/>
    <property type="evidence" value="ECO:0007669"/>
    <property type="project" value="UniProtKB-UniRule"/>
</dbReference>
<feature type="compositionally biased region" description="Low complexity" evidence="6">
    <location>
        <begin position="290"/>
        <end position="316"/>
    </location>
</feature>
<evidence type="ECO:0000256" key="2">
    <source>
        <dbReference type="ARBA" id="ARBA00012513"/>
    </source>
</evidence>
<dbReference type="OMA" id="NWDHIAY"/>
<protein>
    <recommendedName>
        <fullName evidence="2">non-specific serine/threonine protein kinase</fullName>
        <ecNumber evidence="2">2.7.11.1</ecNumber>
    </recommendedName>
</protein>
<dbReference type="Ensembl" id="ENSTGUT00000043691.1">
    <property type="protein sequence ID" value="ENSTGUP00000033909.1"/>
    <property type="gene ID" value="ENSTGUG00000022392.1"/>
</dbReference>
<dbReference type="Pfam" id="PF00069">
    <property type="entry name" value="Pkinase"/>
    <property type="match status" value="1"/>
</dbReference>
<reference evidence="8 9" key="1">
    <citation type="journal article" date="2010" name="Nature">
        <title>The genome of a songbird.</title>
        <authorList>
            <person name="Warren W.C."/>
            <person name="Clayton D.F."/>
            <person name="Ellegren H."/>
            <person name="Arnold A.P."/>
            <person name="Hillier L.W."/>
            <person name="Kunstner A."/>
            <person name="Searle S."/>
            <person name="White S."/>
            <person name="Vilella A.J."/>
            <person name="Fairley S."/>
            <person name="Heger A."/>
            <person name="Kong L."/>
            <person name="Ponting C.P."/>
            <person name="Jarvis E.D."/>
            <person name="Mello C.V."/>
            <person name="Minx P."/>
            <person name="Lovell P."/>
            <person name="Velho T.A."/>
            <person name="Ferris M."/>
            <person name="Balakrishnan C.N."/>
            <person name="Sinha S."/>
            <person name="Blatti C."/>
            <person name="London S.E."/>
            <person name="Li Y."/>
            <person name="Lin Y.C."/>
            <person name="George J."/>
            <person name="Sweedler J."/>
            <person name="Southey B."/>
            <person name="Gunaratne P."/>
            <person name="Watson M."/>
            <person name="Nam K."/>
            <person name="Backstrom N."/>
            <person name="Smeds L."/>
            <person name="Nabholz B."/>
            <person name="Itoh Y."/>
            <person name="Whitney O."/>
            <person name="Pfenning A.R."/>
            <person name="Howard J."/>
            <person name="Volker M."/>
            <person name="Skinner B.M."/>
            <person name="Griffin D.K."/>
            <person name="Ye L."/>
            <person name="McLaren W.M."/>
            <person name="Flicek P."/>
            <person name="Quesada V."/>
            <person name="Velasco G."/>
            <person name="Lopez-Otin C."/>
            <person name="Puente X.S."/>
            <person name="Olender T."/>
            <person name="Lancet D."/>
            <person name="Smit A.F."/>
            <person name="Hubley R."/>
            <person name="Konkel M.K."/>
            <person name="Walker J.A."/>
            <person name="Batzer M.A."/>
            <person name="Gu W."/>
            <person name="Pollock D.D."/>
            <person name="Chen L."/>
            <person name="Cheng Z."/>
            <person name="Eichler E.E."/>
            <person name="Stapley J."/>
            <person name="Slate J."/>
            <person name="Ekblom R."/>
            <person name="Birkhead T."/>
            <person name="Burke T."/>
            <person name="Burt D."/>
            <person name="Scharff C."/>
            <person name="Adam I."/>
            <person name="Richard H."/>
            <person name="Sultan M."/>
            <person name="Soldatov A."/>
            <person name="Lehrach H."/>
            <person name="Edwards S.V."/>
            <person name="Yang S.P."/>
            <person name="Li X."/>
            <person name="Graves T."/>
            <person name="Fulton L."/>
            <person name="Nelson J."/>
            <person name="Chinwalla A."/>
            <person name="Hou S."/>
            <person name="Mardis E.R."/>
            <person name="Wilson R.K."/>
        </authorList>
    </citation>
    <scope>NUCLEOTIDE SEQUENCE [LARGE SCALE GENOMIC DNA]</scope>
</reference>
<feature type="compositionally biased region" description="Low complexity" evidence="6">
    <location>
        <begin position="158"/>
        <end position="175"/>
    </location>
</feature>
<dbReference type="InterPro" id="IPR017441">
    <property type="entry name" value="Protein_kinase_ATP_BS"/>
</dbReference>
<evidence type="ECO:0000256" key="4">
    <source>
        <dbReference type="ARBA" id="ARBA00022840"/>
    </source>
</evidence>
<dbReference type="SUPFAM" id="SSF56112">
    <property type="entry name" value="Protein kinase-like (PK-like)"/>
    <property type="match status" value="1"/>
</dbReference>
<organism evidence="8 9">
    <name type="scientific">Taeniopygia guttata</name>
    <name type="common">Zebra finch</name>
    <name type="synonym">Poephila guttata</name>
    <dbReference type="NCBI Taxonomy" id="59729"/>
    <lineage>
        <taxon>Eukaryota</taxon>
        <taxon>Metazoa</taxon>
        <taxon>Chordata</taxon>
        <taxon>Craniata</taxon>
        <taxon>Vertebrata</taxon>
        <taxon>Euteleostomi</taxon>
        <taxon>Archelosauria</taxon>
        <taxon>Archosauria</taxon>
        <taxon>Dinosauria</taxon>
        <taxon>Saurischia</taxon>
        <taxon>Theropoda</taxon>
        <taxon>Coelurosauria</taxon>
        <taxon>Aves</taxon>
        <taxon>Neognathae</taxon>
        <taxon>Neoaves</taxon>
        <taxon>Telluraves</taxon>
        <taxon>Australaves</taxon>
        <taxon>Passeriformes</taxon>
        <taxon>Passeroidea</taxon>
        <taxon>Estrildidae</taxon>
        <taxon>Estrildinae</taxon>
        <taxon>Taeniopygia</taxon>
    </lineage>
</organism>
<dbReference type="InParanoid" id="A0A674HIA1"/>
<accession>A0A674HIA1</accession>
<feature type="compositionally biased region" description="Low complexity" evidence="6">
    <location>
        <begin position="114"/>
        <end position="132"/>
    </location>
</feature>